<keyword evidence="2" id="KW-1185">Reference proteome</keyword>
<dbReference type="OrthoDB" id="3263285at2759"/>
<dbReference type="Proteomes" id="UP001150266">
    <property type="component" value="Unassembled WGS sequence"/>
</dbReference>
<sequence length="219" mass="24635">MSSLTWLTRRRLWRPSHRVTIGGVKYTARYESSIPTPPLPSLPLRIATTGPLPWLSLAQIDEYLKPLRAHIPWTFTTSNPTASNTTATRRKVGPGWSYHGKYLLKTRKFGLQFAARVRDVLNDEEIPYSALQSTDFTLHISSRHHHTGPVSPSLNSASTYATGLEISRQLSHNKTVQSRTDGFGKDDTVVTLKIKTHHAYIPEEILSLRPQLPATSDTR</sequence>
<protein>
    <submittedName>
        <fullName evidence="1">Uncharacterized protein</fullName>
    </submittedName>
</protein>
<dbReference type="AlphaFoldDB" id="A0A9W9DM77"/>
<organism evidence="1 2">
    <name type="scientific">Lentinula aciculospora</name>
    <dbReference type="NCBI Taxonomy" id="153920"/>
    <lineage>
        <taxon>Eukaryota</taxon>
        <taxon>Fungi</taxon>
        <taxon>Dikarya</taxon>
        <taxon>Basidiomycota</taxon>
        <taxon>Agaricomycotina</taxon>
        <taxon>Agaricomycetes</taxon>
        <taxon>Agaricomycetidae</taxon>
        <taxon>Agaricales</taxon>
        <taxon>Marasmiineae</taxon>
        <taxon>Omphalotaceae</taxon>
        <taxon>Lentinula</taxon>
    </lineage>
</organism>
<evidence type="ECO:0000313" key="2">
    <source>
        <dbReference type="Proteomes" id="UP001150266"/>
    </source>
</evidence>
<comment type="caution">
    <text evidence="1">The sequence shown here is derived from an EMBL/GenBank/DDBJ whole genome shotgun (WGS) entry which is preliminary data.</text>
</comment>
<name>A0A9W9DM77_9AGAR</name>
<reference evidence="1" key="1">
    <citation type="submission" date="2022-08" db="EMBL/GenBank/DDBJ databases">
        <title>A Global Phylogenomic Analysis of the Shiitake Genus Lentinula.</title>
        <authorList>
            <consortium name="DOE Joint Genome Institute"/>
            <person name="Sierra-Patev S."/>
            <person name="Min B."/>
            <person name="Naranjo-Ortiz M."/>
            <person name="Looney B."/>
            <person name="Konkel Z."/>
            <person name="Slot J.C."/>
            <person name="Sakamoto Y."/>
            <person name="Steenwyk J.L."/>
            <person name="Rokas A."/>
            <person name="Carro J."/>
            <person name="Camarero S."/>
            <person name="Ferreira P."/>
            <person name="Molpeceres G."/>
            <person name="Ruiz-Duenas F.J."/>
            <person name="Serrano A."/>
            <person name="Henrissat B."/>
            <person name="Drula E."/>
            <person name="Hughes K.W."/>
            <person name="Mata J.L."/>
            <person name="Ishikawa N.K."/>
            <person name="Vargas-Isla R."/>
            <person name="Ushijima S."/>
            <person name="Smith C.A."/>
            <person name="Ahrendt S."/>
            <person name="Andreopoulos W."/>
            <person name="He G."/>
            <person name="Labutti K."/>
            <person name="Lipzen A."/>
            <person name="Ng V."/>
            <person name="Riley R."/>
            <person name="Sandor L."/>
            <person name="Barry K."/>
            <person name="Martinez A.T."/>
            <person name="Xiao Y."/>
            <person name="Gibbons J.G."/>
            <person name="Terashima K."/>
            <person name="Grigoriev I.V."/>
            <person name="Hibbett D.S."/>
        </authorList>
    </citation>
    <scope>NUCLEOTIDE SEQUENCE</scope>
    <source>
        <strain evidence="1">JLM2183</strain>
    </source>
</reference>
<dbReference type="EMBL" id="JAOTPV010000014">
    <property type="protein sequence ID" value="KAJ4475766.1"/>
    <property type="molecule type" value="Genomic_DNA"/>
</dbReference>
<accession>A0A9W9DM77</accession>
<gene>
    <name evidence="1" type="ORF">J3R30DRAFT_3706378</name>
</gene>
<proteinExistence type="predicted"/>
<evidence type="ECO:0000313" key="1">
    <source>
        <dbReference type="EMBL" id="KAJ4475766.1"/>
    </source>
</evidence>